<dbReference type="NCBIfam" id="NF002148">
    <property type="entry name" value="PRK00982.1-2"/>
    <property type="match status" value="1"/>
</dbReference>
<keyword evidence="11" id="KW-0443">Lipid metabolism</keyword>
<evidence type="ECO:0000256" key="7">
    <source>
        <dbReference type="ARBA" id="ARBA00022660"/>
    </source>
</evidence>
<dbReference type="HAMAP" id="MF_01217">
    <property type="entry name" value="Acyl_carrier"/>
    <property type="match status" value="1"/>
</dbReference>
<organism evidence="17">
    <name type="scientific">Camponotus floridanus</name>
    <name type="common">Florida carpenter ant</name>
    <dbReference type="NCBI Taxonomy" id="104421"/>
    <lineage>
        <taxon>Eukaryota</taxon>
        <taxon>Metazoa</taxon>
        <taxon>Ecdysozoa</taxon>
        <taxon>Arthropoda</taxon>
        <taxon>Hexapoda</taxon>
        <taxon>Insecta</taxon>
        <taxon>Pterygota</taxon>
        <taxon>Neoptera</taxon>
        <taxon>Endopterygota</taxon>
        <taxon>Hymenoptera</taxon>
        <taxon>Apocrita</taxon>
        <taxon>Aculeata</taxon>
        <taxon>Formicoidea</taxon>
        <taxon>Formicidae</taxon>
        <taxon>Formicinae</taxon>
        <taxon>Camponotus</taxon>
    </lineage>
</organism>
<accession>E2AD75</accession>
<evidence type="ECO:0000256" key="4">
    <source>
        <dbReference type="ARBA" id="ARBA00022450"/>
    </source>
</evidence>
<evidence type="ECO:0000256" key="11">
    <source>
        <dbReference type="ARBA" id="ARBA00023098"/>
    </source>
</evidence>
<evidence type="ECO:0000256" key="5">
    <source>
        <dbReference type="ARBA" id="ARBA00022516"/>
    </source>
</evidence>
<evidence type="ECO:0000259" key="15">
    <source>
        <dbReference type="PROSITE" id="PS50075"/>
    </source>
</evidence>
<keyword evidence="13 14" id="KW-0275">Fatty acid biosynthesis</keyword>
<evidence type="ECO:0000313" key="16">
    <source>
        <dbReference type="EMBL" id="EFN68623.1"/>
    </source>
</evidence>
<protein>
    <recommendedName>
        <fullName evidence="14">Acyl carrier protein</fullName>
    </recommendedName>
</protein>
<evidence type="ECO:0000256" key="3">
    <source>
        <dbReference type="ARBA" id="ARBA00022448"/>
    </source>
</evidence>
<gene>
    <name evidence="16" type="ORF">EAG_00754</name>
</gene>
<keyword evidence="3" id="KW-0813">Transport</keyword>
<feature type="domain" description="Carrier" evidence="15">
    <location>
        <begin position="116"/>
        <end position="191"/>
    </location>
</feature>
<keyword evidence="5 14" id="KW-0444">Lipid biosynthesis</keyword>
<dbReference type="AlphaFoldDB" id="E2AD75"/>
<keyword evidence="10" id="KW-0249">Electron transport</keyword>
<dbReference type="GO" id="GO:0000036">
    <property type="term" value="F:acyl carrier activity"/>
    <property type="evidence" value="ECO:0007669"/>
    <property type="project" value="TreeGrafter"/>
</dbReference>
<keyword evidence="17" id="KW-1185">Reference proteome</keyword>
<dbReference type="InterPro" id="IPR036736">
    <property type="entry name" value="ACP-like_sf"/>
</dbReference>
<dbReference type="FunFam" id="1.10.1200.10:FF:000008">
    <property type="entry name" value="Acyl carrier protein"/>
    <property type="match status" value="1"/>
</dbReference>
<evidence type="ECO:0000256" key="13">
    <source>
        <dbReference type="ARBA" id="ARBA00023160"/>
    </source>
</evidence>
<dbReference type="InterPro" id="IPR003231">
    <property type="entry name" value="ACP"/>
</dbReference>
<evidence type="ECO:0000256" key="6">
    <source>
        <dbReference type="ARBA" id="ARBA00022553"/>
    </source>
</evidence>
<evidence type="ECO:0000313" key="17">
    <source>
        <dbReference type="Proteomes" id="UP000000311"/>
    </source>
</evidence>
<dbReference type="PANTHER" id="PTHR20863">
    <property type="entry name" value="ACYL CARRIER PROTEIN"/>
    <property type="match status" value="1"/>
</dbReference>
<dbReference type="OMA" id="RITMPAI"/>
<dbReference type="EMBL" id="GL438684">
    <property type="protein sequence ID" value="EFN68623.1"/>
    <property type="molecule type" value="Genomic_DNA"/>
</dbReference>
<evidence type="ECO:0000256" key="2">
    <source>
        <dbReference type="ARBA" id="ARBA00010930"/>
    </source>
</evidence>
<dbReference type="GO" id="GO:0045271">
    <property type="term" value="C:respiratory chain complex I"/>
    <property type="evidence" value="ECO:0007669"/>
    <property type="project" value="UniProtKB-ARBA"/>
</dbReference>
<dbReference type="PROSITE" id="PS50075">
    <property type="entry name" value="CARRIER"/>
    <property type="match status" value="1"/>
</dbReference>
<comment type="function">
    <text evidence="14">Carrier of the growing fatty acid chain in fatty acid biosynthesis.</text>
</comment>
<keyword evidence="4 14" id="KW-0596">Phosphopantetheine</keyword>
<evidence type="ECO:0000256" key="10">
    <source>
        <dbReference type="ARBA" id="ARBA00022982"/>
    </source>
</evidence>
<comment type="similarity">
    <text evidence="2">Belongs to the acyl carrier protein (ACP) family.</text>
</comment>
<dbReference type="STRING" id="104421.E2AD75"/>
<dbReference type="InterPro" id="IPR009081">
    <property type="entry name" value="PP-bd_ACP"/>
</dbReference>
<proteinExistence type="inferred from homology"/>
<dbReference type="OrthoDB" id="448946at2759"/>
<keyword evidence="8" id="KW-0276">Fatty acid metabolism</keyword>
<comment type="subcellular location">
    <subcellularLocation>
        <location evidence="1">Mitochondrion</location>
    </subcellularLocation>
</comment>
<evidence type="ECO:0000256" key="12">
    <source>
        <dbReference type="ARBA" id="ARBA00023128"/>
    </source>
</evidence>
<dbReference type="Gene3D" id="1.10.1200.10">
    <property type="entry name" value="ACP-like"/>
    <property type="match status" value="1"/>
</dbReference>
<evidence type="ECO:0000256" key="14">
    <source>
        <dbReference type="RuleBase" id="RU000722"/>
    </source>
</evidence>
<dbReference type="Pfam" id="PF00550">
    <property type="entry name" value="PP-binding"/>
    <property type="match status" value="1"/>
</dbReference>
<evidence type="ECO:0000256" key="1">
    <source>
        <dbReference type="ARBA" id="ARBA00004173"/>
    </source>
</evidence>
<dbReference type="SUPFAM" id="SSF47336">
    <property type="entry name" value="ACP-like"/>
    <property type="match status" value="1"/>
</dbReference>
<evidence type="ECO:0000256" key="9">
    <source>
        <dbReference type="ARBA" id="ARBA00022946"/>
    </source>
</evidence>
<dbReference type="Proteomes" id="UP000000311">
    <property type="component" value="Unassembled WGS sequence"/>
</dbReference>
<dbReference type="GO" id="GO:0031966">
    <property type="term" value="C:mitochondrial membrane"/>
    <property type="evidence" value="ECO:0007669"/>
    <property type="project" value="UniProtKB-ARBA"/>
</dbReference>
<sequence length="195" mass="22280">MASLTCARLLARNVGCLRNSINGRLRCASSTFIHVTSRDEQRLLHCIARTTLVPQVKCNRGYCQDVRAKPKSIKDIEERVLKAVAAYNKDIEEKGLKDTRIKQVRHYSHAPPLSLDLIGQRVLLVLKLYDKVETAKLSLESHFMDDLGLDSLDHVEIIMAMEDEFGFEIPDTDAQRLLRPKDIVRYIADKNDVYE</sequence>
<dbReference type="InParanoid" id="E2AD75"/>
<keyword evidence="6" id="KW-0597">Phosphoprotein</keyword>
<keyword evidence="12" id="KW-0496">Mitochondrion</keyword>
<name>E2AD75_CAMFO</name>
<dbReference type="GO" id="GO:0000035">
    <property type="term" value="F:acyl binding"/>
    <property type="evidence" value="ECO:0007669"/>
    <property type="project" value="TreeGrafter"/>
</dbReference>
<keyword evidence="7" id="KW-0679">Respiratory chain</keyword>
<evidence type="ECO:0000256" key="8">
    <source>
        <dbReference type="ARBA" id="ARBA00022832"/>
    </source>
</evidence>
<dbReference type="PANTHER" id="PTHR20863:SF28">
    <property type="entry name" value="ACYL CARRIER PROTEIN, MITOCHONDRIAL"/>
    <property type="match status" value="1"/>
</dbReference>
<keyword evidence="9" id="KW-0809">Transit peptide</keyword>
<reference evidence="16 17" key="1">
    <citation type="journal article" date="2010" name="Science">
        <title>Genomic comparison of the ants Camponotus floridanus and Harpegnathos saltator.</title>
        <authorList>
            <person name="Bonasio R."/>
            <person name="Zhang G."/>
            <person name="Ye C."/>
            <person name="Mutti N.S."/>
            <person name="Fang X."/>
            <person name="Qin N."/>
            <person name="Donahue G."/>
            <person name="Yang P."/>
            <person name="Li Q."/>
            <person name="Li C."/>
            <person name="Zhang P."/>
            <person name="Huang Z."/>
            <person name="Berger S.L."/>
            <person name="Reinberg D."/>
            <person name="Wang J."/>
            <person name="Liebig J."/>
        </authorList>
    </citation>
    <scope>NUCLEOTIDE SEQUENCE [LARGE SCALE GENOMIC DNA]</scope>
    <source>
        <strain evidence="17">C129</strain>
    </source>
</reference>